<evidence type="ECO:0000256" key="3">
    <source>
        <dbReference type="ARBA" id="ARBA00022729"/>
    </source>
</evidence>
<evidence type="ECO:0000313" key="9">
    <source>
        <dbReference type="Proteomes" id="UP000198901"/>
    </source>
</evidence>
<evidence type="ECO:0000259" key="6">
    <source>
        <dbReference type="Pfam" id="PF07980"/>
    </source>
</evidence>
<evidence type="ECO:0000259" key="7">
    <source>
        <dbReference type="Pfam" id="PF14322"/>
    </source>
</evidence>
<comment type="similarity">
    <text evidence="2">Belongs to the SusD family.</text>
</comment>
<keyword evidence="9" id="KW-1185">Reference proteome</keyword>
<feature type="domain" description="RagB/SusD" evidence="6">
    <location>
        <begin position="365"/>
        <end position="516"/>
    </location>
</feature>
<comment type="subcellular location">
    <subcellularLocation>
        <location evidence="1">Cell outer membrane</location>
    </subcellularLocation>
</comment>
<dbReference type="Gene3D" id="1.25.40.390">
    <property type="match status" value="1"/>
</dbReference>
<dbReference type="OrthoDB" id="636214at2"/>
<accession>A0A1G9IQP1</accession>
<reference evidence="8 9" key="1">
    <citation type="submission" date="2016-10" db="EMBL/GenBank/DDBJ databases">
        <authorList>
            <person name="de Groot N.N."/>
        </authorList>
    </citation>
    <scope>NUCLEOTIDE SEQUENCE [LARGE SCALE GENOMIC DNA]</scope>
    <source>
        <strain evidence="8 9">DSM 21668</strain>
    </source>
</reference>
<evidence type="ECO:0000313" key="8">
    <source>
        <dbReference type="EMBL" id="SDL27578.1"/>
    </source>
</evidence>
<dbReference type="GO" id="GO:0009279">
    <property type="term" value="C:cell outer membrane"/>
    <property type="evidence" value="ECO:0007669"/>
    <property type="project" value="UniProtKB-SubCell"/>
</dbReference>
<dbReference type="Pfam" id="PF07980">
    <property type="entry name" value="SusD_RagB"/>
    <property type="match status" value="1"/>
</dbReference>
<dbReference type="Proteomes" id="UP000198901">
    <property type="component" value="Unassembled WGS sequence"/>
</dbReference>
<keyword evidence="4" id="KW-0472">Membrane</keyword>
<feature type="domain" description="SusD-like N-terminal" evidence="7">
    <location>
        <begin position="40"/>
        <end position="224"/>
    </location>
</feature>
<dbReference type="InterPro" id="IPR033985">
    <property type="entry name" value="SusD-like_N"/>
</dbReference>
<dbReference type="Pfam" id="PF14322">
    <property type="entry name" value="SusD-like_3"/>
    <property type="match status" value="1"/>
</dbReference>
<dbReference type="RefSeq" id="WP_093197463.1">
    <property type="nucleotide sequence ID" value="NZ_FNGS01000001.1"/>
</dbReference>
<sequence>MKTYSFLYLVAGCLLFLTSCKENFLELYPEGQINEQNFYKTTLDFQQAVNGAYVPLRDIANIAFYMDEMRSDNTHYEYNAKDRGGLGYEQLADFLDDAQNGVIATRYQAAYNGISRTNVILDRLAGITFVMADADKKQISGEAKALRAHYYFDLVRHYGAVPLHLHEVKDSRNAYLARSGVDSVYTQIIQDFTDALALLSAPAKFPASGRVTKGMVATELALVYITRKDYAKAIPLLQSVTTMGYTLLDNYRDVFDPTKKNNAESIFEVQYRTGANDGQSSAFIYRFLPVSPSSQNMLGVNYNNSIGGWNIPTDDLLSQYEPGDKRLEPSIGVVAGHYNSNTDFLPDSIVSINAKLPASVIARRFIRKYYHPPYTLPTRTEYNAPENWPVFRYPHALLLLAEALNETGASAQALPYLNQVRKRAGLKDVTVTAQADVRAAIDKERRVELAFENYRWLDLVRQDKAIAVMTAFGKVQKEKYGYLLPTSYTVTNNRLVYAIPFREMQLNTKLVQNTGY</sequence>
<keyword evidence="5" id="KW-0998">Cell outer membrane</keyword>
<dbReference type="SUPFAM" id="SSF48452">
    <property type="entry name" value="TPR-like"/>
    <property type="match status" value="1"/>
</dbReference>
<dbReference type="EMBL" id="FNGS01000001">
    <property type="protein sequence ID" value="SDL27578.1"/>
    <property type="molecule type" value="Genomic_DNA"/>
</dbReference>
<dbReference type="InterPro" id="IPR012944">
    <property type="entry name" value="SusD_RagB_dom"/>
</dbReference>
<dbReference type="STRING" id="563176.SAMN04488090_0584"/>
<evidence type="ECO:0000256" key="5">
    <source>
        <dbReference type="ARBA" id="ARBA00023237"/>
    </source>
</evidence>
<keyword evidence="3" id="KW-0732">Signal</keyword>
<name>A0A1G9IQP1_9BACT</name>
<evidence type="ECO:0000256" key="1">
    <source>
        <dbReference type="ARBA" id="ARBA00004442"/>
    </source>
</evidence>
<dbReference type="PROSITE" id="PS51257">
    <property type="entry name" value="PROKAR_LIPOPROTEIN"/>
    <property type="match status" value="1"/>
</dbReference>
<proteinExistence type="inferred from homology"/>
<dbReference type="AlphaFoldDB" id="A0A1G9IQP1"/>
<gene>
    <name evidence="8" type="ORF">SAMN04488090_0584</name>
</gene>
<evidence type="ECO:0000256" key="2">
    <source>
        <dbReference type="ARBA" id="ARBA00006275"/>
    </source>
</evidence>
<dbReference type="InterPro" id="IPR011990">
    <property type="entry name" value="TPR-like_helical_dom_sf"/>
</dbReference>
<evidence type="ECO:0000256" key="4">
    <source>
        <dbReference type="ARBA" id="ARBA00023136"/>
    </source>
</evidence>
<protein>
    <submittedName>
        <fullName evidence="8">Starch-binding associating with outer membrane</fullName>
    </submittedName>
</protein>
<organism evidence="8 9">
    <name type="scientific">Siphonobacter aquaeclarae</name>
    <dbReference type="NCBI Taxonomy" id="563176"/>
    <lineage>
        <taxon>Bacteria</taxon>
        <taxon>Pseudomonadati</taxon>
        <taxon>Bacteroidota</taxon>
        <taxon>Cytophagia</taxon>
        <taxon>Cytophagales</taxon>
        <taxon>Cytophagaceae</taxon>
        <taxon>Siphonobacter</taxon>
    </lineage>
</organism>